<reference evidence="1" key="1">
    <citation type="submission" date="2018-01" db="EMBL/GenBank/DDBJ databases">
        <authorList>
            <person name="Krukenberg V."/>
        </authorList>
    </citation>
    <scope>NUCLEOTIDE SEQUENCE</scope>
    <source>
        <strain evidence="1">E20ANME2</strain>
    </source>
</reference>
<comment type="caution">
    <text evidence="1">The sequence shown here is derived from an EMBL/GenBank/DDBJ whole genome shotgun (WGS) entry which is preliminary data.</text>
</comment>
<protein>
    <submittedName>
        <fullName evidence="1">Uncharacterized protein</fullName>
    </submittedName>
</protein>
<dbReference type="EMBL" id="PQXF01000005">
    <property type="protein sequence ID" value="PXF61383.1"/>
    <property type="molecule type" value="Genomic_DNA"/>
</dbReference>
<dbReference type="Proteomes" id="UP000248329">
    <property type="component" value="Unassembled WGS sequence"/>
</dbReference>
<accession>A0AC61L514</accession>
<proteinExistence type="predicted"/>
<organism evidence="1 2">
    <name type="scientific">Candidatus Methanogaster sp</name>
    <dbReference type="NCBI Taxonomy" id="3386292"/>
    <lineage>
        <taxon>Archaea</taxon>
        <taxon>Methanobacteriati</taxon>
        <taxon>Methanobacteriota</taxon>
        <taxon>Stenosarchaea group</taxon>
        <taxon>Methanomicrobia</taxon>
        <taxon>Methanosarcinales</taxon>
        <taxon>ANME-2 cluster</taxon>
        <taxon>Candidatus Methanogasteraceae</taxon>
        <taxon>Candidatus Methanogaster</taxon>
    </lineage>
</organism>
<gene>
    <name evidence="1" type="ORF">C4B59_03855</name>
</gene>
<evidence type="ECO:0000313" key="1">
    <source>
        <dbReference type="EMBL" id="PXF61383.1"/>
    </source>
</evidence>
<evidence type="ECO:0000313" key="2">
    <source>
        <dbReference type="Proteomes" id="UP000248329"/>
    </source>
</evidence>
<name>A0AC61L514_9EURY</name>
<sequence length="110" mass="13195">MSYVHSDDDRLGRLTQFRKDLSAEVQRQIGEEFSIFQDREDIRWGQNWKKRIEESIDEVTFLIPIITPSFFRSPYCRDELQRFLEREKELGRNDLVLPIYLSTILHTATT</sequence>